<dbReference type="InterPro" id="IPR003615">
    <property type="entry name" value="HNH_nuc"/>
</dbReference>
<dbReference type="Gene3D" id="3.90.75.10">
    <property type="entry name" value="Homing Intron 3 (I-ppo) Encoded Endonuclease, Chain A"/>
    <property type="match status" value="1"/>
</dbReference>
<gene>
    <name evidence="2" type="ORF">LCGC14_2002120</name>
</gene>
<accession>A0A0F9I001</accession>
<feature type="domain" description="HNH nuclease" evidence="1">
    <location>
        <begin position="41"/>
        <end position="83"/>
    </location>
</feature>
<organism evidence="2">
    <name type="scientific">marine sediment metagenome</name>
    <dbReference type="NCBI Taxonomy" id="412755"/>
    <lineage>
        <taxon>unclassified sequences</taxon>
        <taxon>metagenomes</taxon>
        <taxon>ecological metagenomes</taxon>
    </lineage>
</organism>
<dbReference type="Pfam" id="PF13392">
    <property type="entry name" value="HNH_3"/>
    <property type="match status" value="1"/>
</dbReference>
<protein>
    <recommendedName>
        <fullName evidence="1">HNH nuclease domain-containing protein</fullName>
    </recommendedName>
</protein>
<dbReference type="InterPro" id="IPR044930">
    <property type="entry name" value="Homing_endonuclease_His-Me"/>
</dbReference>
<dbReference type="EMBL" id="LAZR01022776">
    <property type="protein sequence ID" value="KKL80707.1"/>
    <property type="molecule type" value="Genomic_DNA"/>
</dbReference>
<dbReference type="SUPFAM" id="SSF54060">
    <property type="entry name" value="His-Me finger endonucleases"/>
    <property type="match status" value="1"/>
</dbReference>
<dbReference type="GO" id="GO:0004519">
    <property type="term" value="F:endonuclease activity"/>
    <property type="evidence" value="ECO:0007669"/>
    <property type="project" value="InterPro"/>
</dbReference>
<dbReference type="AlphaFoldDB" id="A0A0F9I001"/>
<proteinExistence type="predicted"/>
<dbReference type="InterPro" id="IPR044925">
    <property type="entry name" value="His-Me_finger_sf"/>
</dbReference>
<sequence length="135" mass="15440">MDIAERLGRYTYVLDGHLLWGGATDSGGYGHLSVDGQLLSAHRVAWELENGLIPEGAHVLHHCDIPPCLEPTHLFLGTPLDNNHDMWSKGRWQSGNSIKTHCPQGHEYSEENTRIYRGHRHCRICNREQTRRWHG</sequence>
<name>A0A0F9I001_9ZZZZ</name>
<reference evidence="2" key="1">
    <citation type="journal article" date="2015" name="Nature">
        <title>Complex archaea that bridge the gap between prokaryotes and eukaryotes.</title>
        <authorList>
            <person name="Spang A."/>
            <person name="Saw J.H."/>
            <person name="Jorgensen S.L."/>
            <person name="Zaremba-Niedzwiedzka K."/>
            <person name="Martijn J."/>
            <person name="Lind A.E."/>
            <person name="van Eijk R."/>
            <person name="Schleper C."/>
            <person name="Guy L."/>
            <person name="Ettema T.J."/>
        </authorList>
    </citation>
    <scope>NUCLEOTIDE SEQUENCE</scope>
</reference>
<evidence type="ECO:0000313" key="2">
    <source>
        <dbReference type="EMBL" id="KKL80707.1"/>
    </source>
</evidence>
<evidence type="ECO:0000259" key="1">
    <source>
        <dbReference type="Pfam" id="PF13392"/>
    </source>
</evidence>
<comment type="caution">
    <text evidence="2">The sequence shown here is derived from an EMBL/GenBank/DDBJ whole genome shotgun (WGS) entry which is preliminary data.</text>
</comment>